<gene>
    <name evidence="2" type="primary">SMIM2</name>
</gene>
<dbReference type="AlphaFoldDB" id="A0A8C0I3Y9"/>
<organism evidence="2">
    <name type="scientific">Balaenoptera musculus</name>
    <name type="common">Blue whale</name>
    <dbReference type="NCBI Taxonomy" id="9771"/>
    <lineage>
        <taxon>Eukaryota</taxon>
        <taxon>Metazoa</taxon>
        <taxon>Chordata</taxon>
        <taxon>Craniata</taxon>
        <taxon>Vertebrata</taxon>
        <taxon>Euteleostomi</taxon>
        <taxon>Mammalia</taxon>
        <taxon>Eutheria</taxon>
        <taxon>Laurasiatheria</taxon>
        <taxon>Artiodactyla</taxon>
        <taxon>Whippomorpha</taxon>
        <taxon>Cetacea</taxon>
        <taxon>Mysticeti</taxon>
        <taxon>Balaenopteridae</taxon>
        <taxon>Balaenoptera</taxon>
    </lineage>
</organism>
<dbReference type="OMA" id="DEPHARI"/>
<accession>A0A8C0I3Y9</accession>
<protein>
    <submittedName>
        <fullName evidence="2">Small integral membrane protein 2</fullName>
    </submittedName>
</protein>
<proteinExistence type="predicted"/>
<sequence length="85" mass="9477">KEVGERTDASQVPPGEVETRDHAISILFGFRMSFIYDTYIVLTWNKRIKRSPGASSSSDPHLGIQRSRRQSCTIEAQSLVPEAGL</sequence>
<dbReference type="GeneTree" id="ENSGT00390000014262"/>
<feature type="region of interest" description="Disordered" evidence="1">
    <location>
        <begin position="50"/>
        <end position="70"/>
    </location>
</feature>
<evidence type="ECO:0000256" key="1">
    <source>
        <dbReference type="SAM" id="MobiDB-lite"/>
    </source>
</evidence>
<reference evidence="2" key="1">
    <citation type="submission" date="2023-09" db="UniProtKB">
        <authorList>
            <consortium name="Ensembl"/>
        </authorList>
    </citation>
    <scope>IDENTIFICATION</scope>
</reference>
<name>A0A8C0I3Y9_BALMU</name>
<evidence type="ECO:0000313" key="2">
    <source>
        <dbReference type="Ensembl" id="ENSBMSP00010023322.1"/>
    </source>
</evidence>
<dbReference type="Ensembl" id="ENSBMST00010025703.1">
    <property type="protein sequence ID" value="ENSBMSP00010023322.1"/>
    <property type="gene ID" value="ENSBMSG00010016954.1"/>
</dbReference>